<evidence type="ECO:0000256" key="8">
    <source>
        <dbReference type="ARBA" id="ARBA00022989"/>
    </source>
</evidence>
<feature type="region of interest" description="Disordered" evidence="16">
    <location>
        <begin position="35"/>
        <end position="85"/>
    </location>
</feature>
<dbReference type="Pfam" id="PF01534">
    <property type="entry name" value="Frizzled"/>
    <property type="match status" value="2"/>
</dbReference>
<feature type="compositionally biased region" description="Basic and acidic residues" evidence="16">
    <location>
        <begin position="1117"/>
        <end position="1132"/>
    </location>
</feature>
<keyword evidence="13" id="KW-0325">Glycoprotein</keyword>
<evidence type="ECO:0000256" key="11">
    <source>
        <dbReference type="ARBA" id="ARBA00023157"/>
    </source>
</evidence>
<feature type="compositionally biased region" description="Low complexity" evidence="16">
    <location>
        <begin position="789"/>
        <end position="801"/>
    </location>
</feature>
<dbReference type="GO" id="GO:0005615">
    <property type="term" value="C:extracellular space"/>
    <property type="evidence" value="ECO:0007669"/>
    <property type="project" value="TreeGrafter"/>
</dbReference>
<proteinExistence type="inferred from homology"/>
<evidence type="ECO:0000256" key="13">
    <source>
        <dbReference type="ARBA" id="ARBA00023180"/>
    </source>
</evidence>
<feature type="disulfide bond" evidence="15">
    <location>
        <begin position="121"/>
        <end position="182"/>
    </location>
</feature>
<reference evidence="20" key="2">
    <citation type="submission" date="2020-01" db="EMBL/GenBank/DDBJ databases">
        <authorList>
            <person name="Korhonen P.K.K."/>
            <person name="Guangxu M.G."/>
            <person name="Wang T.W."/>
            <person name="Stroehlein A.J.S."/>
            <person name="Young N.D."/>
            <person name="Ang C.-S.A."/>
            <person name="Fernando D.W.F."/>
            <person name="Lu H.L."/>
            <person name="Taylor S.T."/>
            <person name="Ehtesham M.E.M."/>
            <person name="Najaraj S.H.N."/>
            <person name="Harsha G.H.G."/>
            <person name="Madugundu A.M."/>
            <person name="Renuse S.R."/>
            <person name="Holt D.H."/>
            <person name="Pandey A.P."/>
            <person name="Papenfuss A.P."/>
            <person name="Gasser R.B.G."/>
            <person name="Fischer K.F."/>
        </authorList>
    </citation>
    <scope>NUCLEOTIDE SEQUENCE</scope>
    <source>
        <strain evidence="20">SSS_KF_BRIS2020</strain>
    </source>
</reference>
<evidence type="ECO:0000256" key="3">
    <source>
        <dbReference type="ARBA" id="ARBA00018149"/>
    </source>
</evidence>
<sequence length="1192" mass="134030">MILLKNSSTIITTMMIVSEIILILTILINVVESGRKSDRRKSRQQQSSKSNLINQQSSMFQKDWNPFSQSSSSSPSSPSSSSSSLFHHQDHLINHQSSQSSLLLINDDELMEELKPPGHSCDEIRIQLCRDVGYNVTSMPNFVGHELQSDAELQLQSFIPLISYGCSSQLKFFLCSVYVPMCTEKVPVMIGPCRPLCESVRSRCAPVLLELGFPWPQALNCSKFVPENTVDHMCMEGPPPHESEFSSSLSSSSSSSSSSMLDLPSSGNHDLINQNANGNIVMHHHDPHQSSIDQYHQNQILHGSMSVDHMKYPSDLVSRPKQTQLSHQTDSIFSNDPKSINHDPRLFDQSNSNRLDNYLNGLNQNNPLISGPPLTSIQLSNQCNDYRRSENYVFLQHPRERCVAQCGSDIIFSEENKNFVDYWTVVWSTFSIFSCLLTIFVFALAPSKFTYPERAIIYIAFCYAFYSFSYIYRALVGRKTVACYEEGPEQILLVQEGAHNPHCIISFLLLYYFGMAGTLWWLILTTTWALSVACGWSMKKLSEKSQTYHTIAWTLPALQTLTALVTRAVDSDELTGTCYVGNQNDSNLLKFTIIPMSIYLMIGTSILILSFLSFKFNLFKHCHRNDQIDLGVATRIGALCDRNPQDTNDNETDRNSSHHSQSDQSSVVGCGDFCRRLRRNYSYNHQVPCFRVGSSGQTGSGHSLLLPNNNVSNNFCSTVSSTSSFTSSLSGVSNKLSSAINHQHIKNGSNYKNLASNVFHGTNAFENGGPSDFLFNRSAPMNRTNLTSINNNNNNNINENNPQHHHPSLYLGPSSYQSLYAQKMDPNHQINGSLIRSGIFALFFILPSWCVLATFIYEYLLREQWLLRSFASAADYFGIDPNSQTFQHQNPLAQSSQLHSINEYNSNQFISQSSITMESIDSVVRPNFDVFNVRLFMSLVIGIKTGIWILTSKYPITILRCMFSRCIMKKISLNSCDLNQASKAFPNGSRNSRIPNVIFDAQYNEGGRALISSNANALNTTNTNQAVFNHLGSLTTASSNSNVPNDFYRLHSNDHHHHHYHHPNPHTNPIALINDESNGVLGGINETTFPCHNHQVPIATATISTTISSNRTICSDSSKRDRPDLLIDDDRNHNHHHQHHKKQLKNYGPEQQQENRTNFSAKNDSMVEQQSSSKQTEQYFFGFRMNGNETAV</sequence>
<feature type="compositionally biased region" description="Low complexity" evidence="16">
    <location>
        <begin position="68"/>
        <end position="84"/>
    </location>
</feature>
<feature type="disulfide bond" evidence="15">
    <location>
        <begin position="129"/>
        <end position="175"/>
    </location>
</feature>
<dbReference type="Pfam" id="PF01392">
    <property type="entry name" value="Fz"/>
    <property type="match status" value="1"/>
</dbReference>
<feature type="region of interest" description="Disordered" evidence="16">
    <location>
        <begin position="232"/>
        <end position="274"/>
    </location>
</feature>
<feature type="compositionally biased region" description="Basic and acidic residues" evidence="16">
    <location>
        <begin position="232"/>
        <end position="244"/>
    </location>
</feature>
<feature type="transmembrane region" description="Helical" evidence="17">
    <location>
        <begin position="519"/>
        <end position="538"/>
    </location>
</feature>
<keyword evidence="6 17" id="KW-0812">Transmembrane</keyword>
<keyword evidence="14" id="KW-0807">Transducer</keyword>
<feature type="transmembrane region" description="Helical" evidence="17">
    <location>
        <begin position="589"/>
        <end position="614"/>
    </location>
</feature>
<keyword evidence="9" id="KW-0297">G-protein coupled receptor</keyword>
<evidence type="ECO:0000313" key="22">
    <source>
        <dbReference type="Proteomes" id="UP000070412"/>
    </source>
</evidence>
<comment type="similarity">
    <text evidence="2">Belongs to the G-protein coupled receptor Fz/Smo family.</text>
</comment>
<keyword evidence="10 17" id="KW-0472">Membrane</keyword>
<accession>A0A834VF51</accession>
<evidence type="ECO:0000256" key="10">
    <source>
        <dbReference type="ARBA" id="ARBA00023136"/>
    </source>
</evidence>
<feature type="transmembrane region" description="Helical" evidence="17">
    <location>
        <begin position="455"/>
        <end position="476"/>
    </location>
</feature>
<dbReference type="GO" id="GO:0016020">
    <property type="term" value="C:membrane"/>
    <property type="evidence" value="ECO:0007669"/>
    <property type="project" value="UniProtKB-SubCell"/>
</dbReference>
<feature type="domain" description="G-protein coupled receptors family 2 profile 2" evidence="19">
    <location>
        <begin position="420"/>
        <end position="611"/>
    </location>
</feature>
<reference evidence="21" key="3">
    <citation type="submission" date="2022-06" db="UniProtKB">
        <authorList>
            <consortium name="EnsemblMetazoa"/>
        </authorList>
    </citation>
    <scope>IDENTIFICATION</scope>
</reference>
<comment type="subcellular location">
    <subcellularLocation>
        <location evidence="1">Membrane</location>
        <topology evidence="1">Multi-pass membrane protein</topology>
    </subcellularLocation>
</comment>
<dbReference type="Gene3D" id="1.20.1070.10">
    <property type="entry name" value="Rhodopsin 7-helix transmembrane proteins"/>
    <property type="match status" value="2"/>
</dbReference>
<evidence type="ECO:0000256" key="12">
    <source>
        <dbReference type="ARBA" id="ARBA00023170"/>
    </source>
</evidence>
<dbReference type="InterPro" id="IPR000539">
    <property type="entry name" value="Frizzled/Smoothened_7TM"/>
</dbReference>
<dbReference type="InterPro" id="IPR017981">
    <property type="entry name" value="GPCR_2-like_7TM"/>
</dbReference>
<feature type="region of interest" description="Disordered" evidence="16">
    <location>
        <begin position="1109"/>
        <end position="1154"/>
    </location>
</feature>
<dbReference type="PANTHER" id="PTHR11309:SF99">
    <property type="entry name" value="FRIZZLED-4"/>
    <property type="match status" value="1"/>
</dbReference>
<dbReference type="EMBL" id="WVUK01000049">
    <property type="protein sequence ID" value="KAF7495237.1"/>
    <property type="molecule type" value="Genomic_DNA"/>
</dbReference>
<keyword evidence="22" id="KW-1185">Reference proteome</keyword>
<feature type="transmembrane region" description="Helical" evidence="17">
    <location>
        <begin position="12"/>
        <end position="31"/>
    </location>
</feature>
<dbReference type="GO" id="GO:0060070">
    <property type="term" value="P:canonical Wnt signaling pathway"/>
    <property type="evidence" value="ECO:0007669"/>
    <property type="project" value="TreeGrafter"/>
</dbReference>
<dbReference type="CDD" id="cd07448">
    <property type="entry name" value="CRD_FZ4"/>
    <property type="match status" value="1"/>
</dbReference>
<evidence type="ECO:0000256" key="7">
    <source>
        <dbReference type="ARBA" id="ARBA00022729"/>
    </source>
</evidence>
<feature type="compositionally biased region" description="Low complexity" evidence="16">
    <location>
        <begin position="245"/>
        <end position="266"/>
    </location>
</feature>
<feature type="compositionally biased region" description="Polar residues" evidence="16">
    <location>
        <begin position="51"/>
        <end position="60"/>
    </location>
</feature>
<protein>
    <recommendedName>
        <fullName evidence="3">Frizzled-4</fullName>
    </recommendedName>
</protein>
<dbReference type="PANTHER" id="PTHR11309">
    <property type="entry name" value="FRIZZLED"/>
    <property type="match status" value="1"/>
</dbReference>
<dbReference type="InterPro" id="IPR041765">
    <property type="entry name" value="FZ4_CRD"/>
</dbReference>
<reference evidence="22" key="1">
    <citation type="journal article" date="2020" name="PLoS Negl. Trop. Dis.">
        <title>High-quality nuclear genome for Sarcoptes scabiei-A critical resource for a neglected parasite.</title>
        <authorList>
            <person name="Korhonen P.K."/>
            <person name="Gasser R.B."/>
            <person name="Ma G."/>
            <person name="Wang T."/>
            <person name="Stroehlein A.J."/>
            <person name="Young N.D."/>
            <person name="Ang C.S."/>
            <person name="Fernando D.D."/>
            <person name="Lu H.C."/>
            <person name="Taylor S."/>
            <person name="Reynolds S.L."/>
            <person name="Mofiz E."/>
            <person name="Najaraj S.H."/>
            <person name="Gowda H."/>
            <person name="Madugundu A."/>
            <person name="Renuse S."/>
            <person name="Holt D."/>
            <person name="Pandey A."/>
            <person name="Papenfuss A.T."/>
            <person name="Fischer K."/>
        </authorList>
    </citation>
    <scope>NUCLEOTIDE SEQUENCE [LARGE SCALE GENOMIC DNA]</scope>
</reference>
<evidence type="ECO:0000256" key="9">
    <source>
        <dbReference type="ARBA" id="ARBA00023040"/>
    </source>
</evidence>
<dbReference type="SUPFAM" id="SSF63501">
    <property type="entry name" value="Frizzled cysteine-rich domain"/>
    <property type="match status" value="1"/>
</dbReference>
<dbReference type="Gene3D" id="1.10.2000.10">
    <property type="entry name" value="Frizzled cysteine-rich domain"/>
    <property type="match status" value="1"/>
</dbReference>
<dbReference type="PROSITE" id="PS50261">
    <property type="entry name" value="G_PROTEIN_RECEP_F2_4"/>
    <property type="match status" value="1"/>
</dbReference>
<feature type="domain" description="FZ" evidence="18">
    <location>
        <begin position="121"/>
        <end position="237"/>
    </location>
</feature>
<evidence type="ECO:0000256" key="2">
    <source>
        <dbReference type="ARBA" id="ARBA00008077"/>
    </source>
</evidence>
<feature type="region of interest" description="Disordered" evidence="16">
    <location>
        <begin position="643"/>
        <end position="667"/>
    </location>
</feature>
<evidence type="ECO:0000256" key="16">
    <source>
        <dbReference type="SAM" id="MobiDB-lite"/>
    </source>
</evidence>
<evidence type="ECO:0000313" key="20">
    <source>
        <dbReference type="EMBL" id="KAF7495237.1"/>
    </source>
</evidence>
<evidence type="ECO:0000256" key="1">
    <source>
        <dbReference type="ARBA" id="ARBA00004141"/>
    </source>
</evidence>
<feature type="disulfide bond" evidence="15">
    <location>
        <begin position="193"/>
        <end position="234"/>
    </location>
</feature>
<dbReference type="SMART" id="SM00063">
    <property type="entry name" value="FRI"/>
    <property type="match status" value="1"/>
</dbReference>
<feature type="disulfide bond" evidence="15">
    <location>
        <begin position="166"/>
        <end position="204"/>
    </location>
</feature>
<evidence type="ECO:0000259" key="19">
    <source>
        <dbReference type="PROSITE" id="PS50261"/>
    </source>
</evidence>
<evidence type="ECO:0000256" key="15">
    <source>
        <dbReference type="PROSITE-ProRule" id="PRU00090"/>
    </source>
</evidence>
<dbReference type="InterPro" id="IPR020067">
    <property type="entry name" value="Frizzled_dom"/>
</dbReference>
<dbReference type="GO" id="GO:0035567">
    <property type="term" value="P:non-canonical Wnt signaling pathway"/>
    <property type="evidence" value="ECO:0007669"/>
    <property type="project" value="TreeGrafter"/>
</dbReference>
<keyword evidence="5" id="KW-0879">Wnt signaling pathway</keyword>
<dbReference type="InterPro" id="IPR036790">
    <property type="entry name" value="Frizzled_dom_sf"/>
</dbReference>
<keyword evidence="4" id="KW-0217">Developmental protein</keyword>
<dbReference type="OrthoDB" id="5959102at2759"/>
<feature type="compositionally biased region" description="Basic residues" evidence="16">
    <location>
        <begin position="1133"/>
        <end position="1144"/>
    </location>
</feature>
<dbReference type="PROSITE" id="PS50038">
    <property type="entry name" value="FZ"/>
    <property type="match status" value="1"/>
</dbReference>
<dbReference type="GO" id="GO:0004930">
    <property type="term" value="F:G protein-coupled receptor activity"/>
    <property type="evidence" value="ECO:0007669"/>
    <property type="project" value="UniProtKB-KW"/>
</dbReference>
<evidence type="ECO:0000256" key="14">
    <source>
        <dbReference type="ARBA" id="ARBA00023224"/>
    </source>
</evidence>
<evidence type="ECO:0000256" key="6">
    <source>
        <dbReference type="ARBA" id="ARBA00022692"/>
    </source>
</evidence>
<evidence type="ECO:0000256" key="5">
    <source>
        <dbReference type="ARBA" id="ARBA00022687"/>
    </source>
</evidence>
<name>A0A834VF51_SARSC</name>
<dbReference type="PRINTS" id="PR00489">
    <property type="entry name" value="FRIZZLED"/>
</dbReference>
<gene>
    <name evidence="20" type="ORF">SSS_1686</name>
</gene>
<evidence type="ECO:0000256" key="17">
    <source>
        <dbReference type="SAM" id="Phobius"/>
    </source>
</evidence>
<feature type="disulfide bond" evidence="15">
    <location>
        <begin position="197"/>
        <end position="221"/>
    </location>
</feature>
<keyword evidence="12" id="KW-0675">Receptor</keyword>
<dbReference type="SMART" id="SM01330">
    <property type="entry name" value="Frizzled"/>
    <property type="match status" value="1"/>
</dbReference>
<dbReference type="InterPro" id="IPR015526">
    <property type="entry name" value="Frizzled/SFRP"/>
</dbReference>
<feature type="transmembrane region" description="Helical" evidence="17">
    <location>
        <begin position="839"/>
        <end position="860"/>
    </location>
</feature>
<feature type="transmembrane region" description="Helical" evidence="17">
    <location>
        <begin position="422"/>
        <end position="443"/>
    </location>
</feature>
<dbReference type="EnsemblMetazoa" id="SSS_1686s_mrna">
    <property type="protein sequence ID" value="KAF7495237.1"/>
    <property type="gene ID" value="SSS_1686"/>
</dbReference>
<dbReference type="AlphaFoldDB" id="A0A834VF51"/>
<dbReference type="Proteomes" id="UP000070412">
    <property type="component" value="Unassembled WGS sequence"/>
</dbReference>
<dbReference type="GO" id="GO:0017147">
    <property type="term" value="F:Wnt-protein binding"/>
    <property type="evidence" value="ECO:0007669"/>
    <property type="project" value="TreeGrafter"/>
</dbReference>
<keyword evidence="11 15" id="KW-1015">Disulfide bond</keyword>
<keyword evidence="8 17" id="KW-1133">Transmembrane helix</keyword>
<evidence type="ECO:0000313" key="21">
    <source>
        <dbReference type="EnsemblMetazoa" id="KAF7495237.1"/>
    </source>
</evidence>
<keyword evidence="7" id="KW-0732">Signal</keyword>
<feature type="region of interest" description="Disordered" evidence="16">
    <location>
        <begin position="786"/>
        <end position="808"/>
    </location>
</feature>
<organism evidence="20">
    <name type="scientific">Sarcoptes scabiei</name>
    <name type="common">Itch mite</name>
    <name type="synonym">Acarus scabiei</name>
    <dbReference type="NCBI Taxonomy" id="52283"/>
    <lineage>
        <taxon>Eukaryota</taxon>
        <taxon>Metazoa</taxon>
        <taxon>Ecdysozoa</taxon>
        <taxon>Arthropoda</taxon>
        <taxon>Chelicerata</taxon>
        <taxon>Arachnida</taxon>
        <taxon>Acari</taxon>
        <taxon>Acariformes</taxon>
        <taxon>Sarcoptiformes</taxon>
        <taxon>Astigmata</taxon>
        <taxon>Psoroptidia</taxon>
        <taxon>Sarcoptoidea</taxon>
        <taxon>Sarcoptidae</taxon>
        <taxon>Sarcoptinae</taxon>
        <taxon>Sarcoptes</taxon>
    </lineage>
</organism>
<evidence type="ECO:0000256" key="4">
    <source>
        <dbReference type="ARBA" id="ARBA00022473"/>
    </source>
</evidence>
<evidence type="ECO:0000259" key="18">
    <source>
        <dbReference type="PROSITE" id="PS50038"/>
    </source>
</evidence>